<reference evidence="2 3" key="1">
    <citation type="submission" date="2021-06" db="EMBL/GenBank/DDBJ databases">
        <authorList>
            <person name="Palmer J.M."/>
        </authorList>
    </citation>
    <scope>NUCLEOTIDE SEQUENCE [LARGE SCALE GENOMIC DNA]</scope>
    <source>
        <strain evidence="2 3">AS_MEX2019</strain>
        <tissue evidence="2">Muscle</tissue>
    </source>
</reference>
<evidence type="ECO:0000256" key="1">
    <source>
        <dbReference type="SAM" id="SignalP"/>
    </source>
</evidence>
<keyword evidence="1" id="KW-0732">Signal</keyword>
<gene>
    <name evidence="2" type="ORF">AMECASPLE_017263</name>
</gene>
<evidence type="ECO:0000313" key="3">
    <source>
        <dbReference type="Proteomes" id="UP001469553"/>
    </source>
</evidence>
<sequence>MELCLHVREWILLPLCICCFLLLGSCSQEGAADCTLDELGIKLREEQVSLPVGHLAARVLVSFVRLGGGLVCLVFERAELRTAFLIEVFCFKCRKSSLGLVYG</sequence>
<accession>A0ABV0ZY69</accession>
<comment type="caution">
    <text evidence="2">The sequence shown here is derived from an EMBL/GenBank/DDBJ whole genome shotgun (WGS) entry which is preliminary data.</text>
</comment>
<feature type="signal peptide" evidence="1">
    <location>
        <begin position="1"/>
        <end position="32"/>
    </location>
</feature>
<organism evidence="2 3">
    <name type="scientific">Ameca splendens</name>
    <dbReference type="NCBI Taxonomy" id="208324"/>
    <lineage>
        <taxon>Eukaryota</taxon>
        <taxon>Metazoa</taxon>
        <taxon>Chordata</taxon>
        <taxon>Craniata</taxon>
        <taxon>Vertebrata</taxon>
        <taxon>Euteleostomi</taxon>
        <taxon>Actinopterygii</taxon>
        <taxon>Neopterygii</taxon>
        <taxon>Teleostei</taxon>
        <taxon>Neoteleostei</taxon>
        <taxon>Acanthomorphata</taxon>
        <taxon>Ovalentaria</taxon>
        <taxon>Atherinomorphae</taxon>
        <taxon>Cyprinodontiformes</taxon>
        <taxon>Goodeidae</taxon>
        <taxon>Ameca</taxon>
    </lineage>
</organism>
<protein>
    <recommendedName>
        <fullName evidence="4">Secreted protein</fullName>
    </recommendedName>
</protein>
<proteinExistence type="predicted"/>
<dbReference type="EMBL" id="JAHRIP010076522">
    <property type="protein sequence ID" value="MEQ2311202.1"/>
    <property type="molecule type" value="Genomic_DNA"/>
</dbReference>
<dbReference type="Proteomes" id="UP001469553">
    <property type="component" value="Unassembled WGS sequence"/>
</dbReference>
<feature type="chain" id="PRO_5046121184" description="Secreted protein" evidence="1">
    <location>
        <begin position="33"/>
        <end position="103"/>
    </location>
</feature>
<keyword evidence="3" id="KW-1185">Reference proteome</keyword>
<name>A0ABV0ZY69_9TELE</name>
<evidence type="ECO:0000313" key="2">
    <source>
        <dbReference type="EMBL" id="MEQ2311202.1"/>
    </source>
</evidence>
<evidence type="ECO:0008006" key="4">
    <source>
        <dbReference type="Google" id="ProtNLM"/>
    </source>
</evidence>